<feature type="transmembrane region" description="Helical" evidence="1">
    <location>
        <begin position="351"/>
        <end position="371"/>
    </location>
</feature>
<feature type="transmembrane region" description="Helical" evidence="1">
    <location>
        <begin position="272"/>
        <end position="291"/>
    </location>
</feature>
<comment type="caution">
    <text evidence="3">The sequence shown here is derived from an EMBL/GenBank/DDBJ whole genome shotgun (WGS) entry which is preliminary data.</text>
</comment>
<feature type="transmembrane region" description="Helical" evidence="1">
    <location>
        <begin position="142"/>
        <end position="170"/>
    </location>
</feature>
<keyword evidence="1" id="KW-0472">Membrane</keyword>
<name>A0ABW6A0Z6_9BACT</name>
<feature type="domain" description="Heparan-alpha-glucosaminide N-acetyltransferase catalytic" evidence="2">
    <location>
        <begin position="7"/>
        <end position="215"/>
    </location>
</feature>
<dbReference type="RefSeq" id="WP_386093698.1">
    <property type="nucleotide sequence ID" value="NZ_JBHUOZ010000001.1"/>
</dbReference>
<dbReference type="PANTHER" id="PTHR40407:SF1">
    <property type="entry name" value="HEPARAN-ALPHA-GLUCOSAMINIDE N-ACETYLTRANSFERASE CATALYTIC DOMAIN-CONTAINING PROTEIN"/>
    <property type="match status" value="1"/>
</dbReference>
<evidence type="ECO:0000259" key="2">
    <source>
        <dbReference type="Pfam" id="PF07786"/>
    </source>
</evidence>
<dbReference type="Pfam" id="PF07786">
    <property type="entry name" value="HGSNAT_cat"/>
    <property type="match status" value="1"/>
</dbReference>
<sequence length="392" mass="44780">MPVTTKRFAAIDILRGLIMVIMALDHVRDYFHIDALTGNPVDLATTTPALFFTRWITHFCAPIFVFLSGLSAFISSRNKTKTQMSAFLIKRGLWLIIVEIVVMSFILTFNLSYNIIFLLVLWAIGWSMIVLGLLIRLSYKWILGIGLVLFFGHNIFDHLPAFTGTAGFIVEALVTGSRTILPIGSSHLAVSSYAVLPWTGIMLLGYAMGYLYRTEVTALQRERFLIATGFGLLLLFVLLRVINVYGDPSPWEPQKNGVYTLLSFLNVTKYPVSLQFSCLTLGIGLLVLAFFETKENRFTRYVTVYGRVPFFYYVFHFLLIHIVCMLLFFILTPGAPVADPNSPFLFRPVNFGFSLPVVYLIWIGIVVAMYYPCYRYDRYKQANKQKWWLSYL</sequence>
<feature type="transmembrane region" description="Helical" evidence="1">
    <location>
        <begin position="311"/>
        <end position="331"/>
    </location>
</feature>
<dbReference type="EMBL" id="JBHUOZ010000001">
    <property type="protein sequence ID" value="MFD2918130.1"/>
    <property type="molecule type" value="Genomic_DNA"/>
</dbReference>
<dbReference type="InterPro" id="IPR012429">
    <property type="entry name" value="HGSNAT_cat"/>
</dbReference>
<evidence type="ECO:0000313" key="3">
    <source>
        <dbReference type="EMBL" id="MFD2918130.1"/>
    </source>
</evidence>
<protein>
    <submittedName>
        <fullName evidence="3">DUF1624 domain-containing protein</fullName>
    </submittedName>
</protein>
<keyword evidence="1" id="KW-1133">Transmembrane helix</keyword>
<accession>A0ABW6A0Z6</accession>
<feature type="transmembrane region" description="Helical" evidence="1">
    <location>
        <begin position="224"/>
        <end position="242"/>
    </location>
</feature>
<evidence type="ECO:0000313" key="4">
    <source>
        <dbReference type="Proteomes" id="UP001597511"/>
    </source>
</evidence>
<feature type="transmembrane region" description="Helical" evidence="1">
    <location>
        <begin position="88"/>
        <end position="109"/>
    </location>
</feature>
<dbReference type="PANTHER" id="PTHR40407">
    <property type="entry name" value="MEMBRANE PROTEIN-LIKE PROTEIN"/>
    <property type="match status" value="1"/>
</dbReference>
<evidence type="ECO:0000256" key="1">
    <source>
        <dbReference type="SAM" id="Phobius"/>
    </source>
</evidence>
<proteinExistence type="predicted"/>
<feature type="transmembrane region" description="Helical" evidence="1">
    <location>
        <begin position="190"/>
        <end position="212"/>
    </location>
</feature>
<feature type="transmembrane region" description="Helical" evidence="1">
    <location>
        <begin position="55"/>
        <end position="76"/>
    </location>
</feature>
<reference evidence="4" key="1">
    <citation type="journal article" date="2019" name="Int. J. Syst. Evol. Microbiol.">
        <title>The Global Catalogue of Microorganisms (GCM) 10K type strain sequencing project: providing services to taxonomists for standard genome sequencing and annotation.</title>
        <authorList>
            <consortium name="The Broad Institute Genomics Platform"/>
            <consortium name="The Broad Institute Genome Sequencing Center for Infectious Disease"/>
            <person name="Wu L."/>
            <person name="Ma J."/>
        </authorList>
    </citation>
    <scope>NUCLEOTIDE SEQUENCE [LARGE SCALE GENOMIC DNA]</scope>
    <source>
        <strain evidence="4">KCTC 23299</strain>
    </source>
</reference>
<dbReference type="Proteomes" id="UP001597511">
    <property type="component" value="Unassembled WGS sequence"/>
</dbReference>
<feature type="transmembrane region" description="Helical" evidence="1">
    <location>
        <begin position="115"/>
        <end position="135"/>
    </location>
</feature>
<keyword evidence="4" id="KW-1185">Reference proteome</keyword>
<keyword evidence="1" id="KW-0812">Transmembrane</keyword>
<gene>
    <name evidence="3" type="ORF">ACFS6H_00335</name>
</gene>
<organism evidence="3 4">
    <name type="scientific">Terrimonas rubra</name>
    <dbReference type="NCBI Taxonomy" id="1035890"/>
    <lineage>
        <taxon>Bacteria</taxon>
        <taxon>Pseudomonadati</taxon>
        <taxon>Bacteroidota</taxon>
        <taxon>Chitinophagia</taxon>
        <taxon>Chitinophagales</taxon>
        <taxon>Chitinophagaceae</taxon>
        <taxon>Terrimonas</taxon>
    </lineage>
</organism>